<name>A0ACC0VRU1_9STRA</name>
<keyword evidence="2" id="KW-1185">Reference proteome</keyword>
<accession>A0ACC0VRU1</accession>
<evidence type="ECO:0000313" key="2">
    <source>
        <dbReference type="Proteomes" id="UP001163321"/>
    </source>
</evidence>
<organism evidence="1 2">
    <name type="scientific">Peronosclerospora sorghi</name>
    <dbReference type="NCBI Taxonomy" id="230839"/>
    <lineage>
        <taxon>Eukaryota</taxon>
        <taxon>Sar</taxon>
        <taxon>Stramenopiles</taxon>
        <taxon>Oomycota</taxon>
        <taxon>Peronosporomycetes</taxon>
        <taxon>Peronosporales</taxon>
        <taxon>Peronosporaceae</taxon>
        <taxon>Peronosclerospora</taxon>
    </lineage>
</organism>
<sequence>MEKLRRFVTHKVLVVTDMTYMRRVHLLVEELGALEGGVPLGEGGVPLLDEEVLLGFSADGVDWPVPPLSGAQFVYTCHGSEWKATQIDVSMDAPSHACLSYGTFSGASTAAFLILATIVSSHSMMMNPG</sequence>
<gene>
    <name evidence="1" type="ORF">PsorP6_015205</name>
</gene>
<dbReference type="Proteomes" id="UP001163321">
    <property type="component" value="Chromosome 7"/>
</dbReference>
<proteinExistence type="predicted"/>
<reference evidence="1 2" key="1">
    <citation type="journal article" date="2022" name="bioRxiv">
        <title>The genome of the oomycete Peronosclerospora sorghi, a cosmopolitan pathogen of maize and sorghum, is inflated with dispersed pseudogenes.</title>
        <authorList>
            <person name="Fletcher K."/>
            <person name="Martin F."/>
            <person name="Isakeit T."/>
            <person name="Cavanaugh K."/>
            <person name="Magill C."/>
            <person name="Michelmore R."/>
        </authorList>
    </citation>
    <scope>NUCLEOTIDE SEQUENCE [LARGE SCALE GENOMIC DNA]</scope>
    <source>
        <strain evidence="1">P6</strain>
    </source>
</reference>
<dbReference type="EMBL" id="CM047586">
    <property type="protein sequence ID" value="KAI9908922.1"/>
    <property type="molecule type" value="Genomic_DNA"/>
</dbReference>
<evidence type="ECO:0000313" key="1">
    <source>
        <dbReference type="EMBL" id="KAI9908922.1"/>
    </source>
</evidence>
<protein>
    <submittedName>
        <fullName evidence="1">Uncharacterized protein</fullName>
    </submittedName>
</protein>
<comment type="caution">
    <text evidence="1">The sequence shown here is derived from an EMBL/GenBank/DDBJ whole genome shotgun (WGS) entry which is preliminary data.</text>
</comment>